<evidence type="ECO:0000313" key="2">
    <source>
        <dbReference type="Proteomes" id="UP001500665"/>
    </source>
</evidence>
<protein>
    <submittedName>
        <fullName evidence="1">Uncharacterized protein</fullName>
    </submittedName>
</protein>
<evidence type="ECO:0000313" key="1">
    <source>
        <dbReference type="EMBL" id="GAA0951921.1"/>
    </source>
</evidence>
<proteinExistence type="predicted"/>
<dbReference type="Proteomes" id="UP001500665">
    <property type="component" value="Unassembled WGS sequence"/>
</dbReference>
<keyword evidence="2" id="KW-1185">Reference proteome</keyword>
<comment type="caution">
    <text evidence="1">The sequence shown here is derived from an EMBL/GenBank/DDBJ whole genome shotgun (WGS) entry which is preliminary data.</text>
</comment>
<accession>A0ABP4BMF8</accession>
<reference evidence="2" key="1">
    <citation type="journal article" date="2019" name="Int. J. Syst. Evol. Microbiol.">
        <title>The Global Catalogue of Microorganisms (GCM) 10K type strain sequencing project: providing services to taxonomists for standard genome sequencing and annotation.</title>
        <authorList>
            <consortium name="The Broad Institute Genomics Platform"/>
            <consortium name="The Broad Institute Genome Sequencing Center for Infectious Disease"/>
            <person name="Wu L."/>
            <person name="Ma J."/>
        </authorList>
    </citation>
    <scope>NUCLEOTIDE SEQUENCE [LARGE SCALE GENOMIC DNA]</scope>
    <source>
        <strain evidence="2">JCM 10696</strain>
    </source>
</reference>
<sequence>MLRPRRGEAPRRRAIDLLADPEGTLLRIDRFGMPGAAADQARDAALVLLSAARRGRAAGREAQNEESDGL</sequence>
<dbReference type="EMBL" id="BAAAHH010000011">
    <property type="protein sequence ID" value="GAA0951921.1"/>
    <property type="molecule type" value="Genomic_DNA"/>
</dbReference>
<organism evidence="1 2">
    <name type="scientific">Actinocorallia libanotica</name>
    <dbReference type="NCBI Taxonomy" id="46162"/>
    <lineage>
        <taxon>Bacteria</taxon>
        <taxon>Bacillati</taxon>
        <taxon>Actinomycetota</taxon>
        <taxon>Actinomycetes</taxon>
        <taxon>Streptosporangiales</taxon>
        <taxon>Thermomonosporaceae</taxon>
        <taxon>Actinocorallia</taxon>
    </lineage>
</organism>
<name>A0ABP4BMF8_9ACTN</name>
<gene>
    <name evidence="1" type="ORF">GCM10009550_32130</name>
</gene>